<dbReference type="EMBL" id="PRDG01000003">
    <property type="protein sequence ID" value="MBP2623556.1"/>
    <property type="molecule type" value="Genomic_DNA"/>
</dbReference>
<evidence type="ECO:0000313" key="2">
    <source>
        <dbReference type="Proteomes" id="UP001519296"/>
    </source>
</evidence>
<comment type="caution">
    <text evidence="1">The sequence shown here is derived from an EMBL/GenBank/DDBJ whole genome shotgun (WGS) entry which is preliminary data.</text>
</comment>
<name>A0ABS5B4F3_9STRE</name>
<accession>A0ABS5B4F3</accession>
<protein>
    <recommendedName>
        <fullName evidence="3">DUF3114 domain-containing protein</fullName>
    </recommendedName>
</protein>
<evidence type="ECO:0008006" key="3">
    <source>
        <dbReference type="Google" id="ProtNLM"/>
    </source>
</evidence>
<gene>
    <name evidence="1" type="ORF">C4K46_06320</name>
</gene>
<sequence>MERGGEEPTMKENHHQLQAKLEEEGKILQAEGWSRKAASLYQEELADLPSLEDWTLALASLRLFGSRLFKKLWRLDSQGASQERARQLLRLAMTYLGMPQELTGSQREAQELVERIDPALSPADPFWAEFSSLLRRAFPAETFTSRGEEEILKRQLHQFRYVISAQQAQWVRDHYRKGAMTDSQALAAYFRSDKKLSYAIGPSARLHNKAYIDEAGQAVYPSGQAYQANYKILMNFHTEFILDAAGNFLNEIDPEGASINGIVNGASFNYGQDDSVQNQKSHTRYDVKPPALWDPAFRDRVVKNQGQRFRAPKYDKSQHGYLAPKGYYAQAGKSNKACVDQACRDFKDLLKEPWWRFSRFRKILSRLFFRRF</sequence>
<dbReference type="InterPro" id="IPR021462">
    <property type="entry name" value="DUF3114"/>
</dbReference>
<organism evidence="1 2">
    <name type="scientific">Streptococcus oricebi</name>
    <dbReference type="NCBI Taxonomy" id="1547447"/>
    <lineage>
        <taxon>Bacteria</taxon>
        <taxon>Bacillati</taxon>
        <taxon>Bacillota</taxon>
        <taxon>Bacilli</taxon>
        <taxon>Lactobacillales</taxon>
        <taxon>Streptococcaceae</taxon>
        <taxon>Streptococcus</taxon>
    </lineage>
</organism>
<keyword evidence="2" id="KW-1185">Reference proteome</keyword>
<reference evidence="1 2" key="1">
    <citation type="submission" date="2018-02" db="EMBL/GenBank/DDBJ databases">
        <title>Draft genome sequence of Streptococcus oricebi CCUG 70868T type strain.</title>
        <authorList>
            <person name="Mendez V."/>
            <person name="Salva-Serra F."/>
            <person name="Jaen-Luchoro D."/>
            <person name="Gonzales-Siles L."/>
            <person name="Karlsson R."/>
            <person name="Engstrom-Jakobsson H."/>
            <person name="Busquets A."/>
            <person name="Gomila M."/>
            <person name="Pineiro-Iglesias B."/>
            <person name="Bennasar-Figueras A."/>
            <person name="Seeger M."/>
            <person name="Moore E."/>
        </authorList>
    </citation>
    <scope>NUCLEOTIDE SEQUENCE [LARGE SCALE GENOMIC DNA]</scope>
    <source>
        <strain evidence="1 2">CCUG 70868</strain>
    </source>
</reference>
<dbReference type="Pfam" id="PF11311">
    <property type="entry name" value="DUF3114"/>
    <property type="match status" value="1"/>
</dbReference>
<proteinExistence type="predicted"/>
<evidence type="ECO:0000313" key="1">
    <source>
        <dbReference type="EMBL" id="MBP2623556.1"/>
    </source>
</evidence>
<dbReference type="Proteomes" id="UP001519296">
    <property type="component" value="Unassembled WGS sequence"/>
</dbReference>